<dbReference type="PANTHER" id="PTHR32305:SF15">
    <property type="entry name" value="PROTEIN RHSA-RELATED"/>
    <property type="match status" value="1"/>
</dbReference>
<dbReference type="NCBIfam" id="TIGR03696">
    <property type="entry name" value="Rhs_assc_core"/>
    <property type="match status" value="1"/>
</dbReference>
<dbReference type="InterPro" id="IPR022385">
    <property type="entry name" value="Rhs_assc_core"/>
</dbReference>
<dbReference type="AlphaFoldDB" id="K1ZIS8"/>
<dbReference type="Gene3D" id="2.180.10.10">
    <property type="entry name" value="RHS repeat-associated core"/>
    <property type="match status" value="1"/>
</dbReference>
<gene>
    <name evidence="1" type="ORF">ACD_71C00176G0003</name>
</gene>
<name>K1ZIS8_9BACT</name>
<comment type="caution">
    <text evidence="1">The sequence shown here is derived from an EMBL/GenBank/DDBJ whole genome shotgun (WGS) entry which is preliminary data.</text>
</comment>
<sequence length="309" mass="35678">MNKHRVVIADNIWKLVEEYKYDEFGKAYTRAGKSDNWKVLKKSEIGNVRLFTGREYDKEIGLYYYRARYYSADLGRFISRDPIGTADNVNLYSYVGNSPVMYVDGMGLEKTLIFWGEDYLSNELTRLWWPDNFKLKAEAYRDYLISLWGEASNIIIANGSTFSGWQDALKGTMNIGKIVYYGHSWDGNLYLRDGTPNDASDNHIANLESLQPSNWTDSILQTHYQDGTRDHNIGELYTGNAIGAEISIYWCNSASTAKDFAKSFHWLGIWSTTSIGYYSNTLFWTAFIPHTTSDLLWNTTGWETYDYRN</sequence>
<dbReference type="EMBL" id="AMFJ01028907">
    <property type="protein sequence ID" value="EKD44333.1"/>
    <property type="molecule type" value="Genomic_DNA"/>
</dbReference>
<protein>
    <submittedName>
        <fullName evidence="1">Wall associated protein</fullName>
    </submittedName>
</protein>
<reference evidence="1" key="1">
    <citation type="journal article" date="2012" name="Science">
        <title>Fermentation, hydrogen, and sulfur metabolism in multiple uncultivated bacterial phyla.</title>
        <authorList>
            <person name="Wrighton K.C."/>
            <person name="Thomas B.C."/>
            <person name="Sharon I."/>
            <person name="Miller C.S."/>
            <person name="Castelle C.J."/>
            <person name="VerBerkmoes N.C."/>
            <person name="Wilkins M.J."/>
            <person name="Hettich R.L."/>
            <person name="Lipton M.S."/>
            <person name="Williams K.H."/>
            <person name="Long P.E."/>
            <person name="Banfield J.F."/>
        </authorList>
    </citation>
    <scope>NUCLEOTIDE SEQUENCE [LARGE SCALE GENOMIC DNA]</scope>
</reference>
<dbReference type="InterPro" id="IPR050708">
    <property type="entry name" value="T6SS_VgrG/RHS"/>
</dbReference>
<accession>K1ZIS8</accession>
<dbReference type="PRINTS" id="PR00394">
    <property type="entry name" value="RHSPROTEIN"/>
</dbReference>
<evidence type="ECO:0000313" key="1">
    <source>
        <dbReference type="EMBL" id="EKD44333.1"/>
    </source>
</evidence>
<dbReference type="PANTHER" id="PTHR32305">
    <property type="match status" value="1"/>
</dbReference>
<proteinExistence type="predicted"/>
<organism evidence="1">
    <name type="scientific">uncultured bacterium</name>
    <name type="common">gcode 4</name>
    <dbReference type="NCBI Taxonomy" id="1234023"/>
    <lineage>
        <taxon>Bacteria</taxon>
        <taxon>environmental samples</taxon>
    </lineage>
</organism>